<evidence type="ECO:0000313" key="6">
    <source>
        <dbReference type="Proteomes" id="UP000196027"/>
    </source>
</evidence>
<evidence type="ECO:0000256" key="1">
    <source>
        <dbReference type="ARBA" id="ARBA00023015"/>
    </source>
</evidence>
<dbReference type="Proteomes" id="UP000196027">
    <property type="component" value="Chromosome"/>
</dbReference>
<dbReference type="RefSeq" id="WP_087463713.1">
    <property type="nucleotide sequence ID" value="NZ_CP021425.1"/>
</dbReference>
<dbReference type="SMART" id="SM00342">
    <property type="entry name" value="HTH_ARAC"/>
    <property type="match status" value="1"/>
</dbReference>
<proteinExistence type="predicted"/>
<evidence type="ECO:0000259" key="4">
    <source>
        <dbReference type="PROSITE" id="PS01124"/>
    </source>
</evidence>
<dbReference type="InterPro" id="IPR020449">
    <property type="entry name" value="Tscrpt_reg_AraC-type_HTH"/>
</dbReference>
<dbReference type="Pfam" id="PF12833">
    <property type="entry name" value="HTH_18"/>
    <property type="match status" value="1"/>
</dbReference>
<dbReference type="KEGG" id="ome:OLMES_5011"/>
<dbReference type="AlphaFoldDB" id="A0A1Y0IEN5"/>
<gene>
    <name evidence="5" type="ORF">OLMES_5011</name>
</gene>
<dbReference type="GO" id="GO:0003700">
    <property type="term" value="F:DNA-binding transcription factor activity"/>
    <property type="evidence" value="ECO:0007669"/>
    <property type="project" value="InterPro"/>
</dbReference>
<keyword evidence="6" id="KW-1185">Reference proteome</keyword>
<dbReference type="GO" id="GO:0000976">
    <property type="term" value="F:transcription cis-regulatory region binding"/>
    <property type="evidence" value="ECO:0007669"/>
    <property type="project" value="TreeGrafter"/>
</dbReference>
<dbReference type="EMBL" id="CP021425">
    <property type="protein sequence ID" value="ARU58998.1"/>
    <property type="molecule type" value="Genomic_DNA"/>
</dbReference>
<dbReference type="PANTHER" id="PTHR47894:SF1">
    <property type="entry name" value="HTH-TYPE TRANSCRIPTIONAL REGULATOR VQSM"/>
    <property type="match status" value="1"/>
</dbReference>
<feature type="domain" description="HTH araC/xylS-type" evidence="4">
    <location>
        <begin position="235"/>
        <end position="333"/>
    </location>
</feature>
<name>A0A1Y0IEN5_9GAMM</name>
<dbReference type="InterPro" id="IPR009057">
    <property type="entry name" value="Homeodomain-like_sf"/>
</dbReference>
<dbReference type="GO" id="GO:0005829">
    <property type="term" value="C:cytosol"/>
    <property type="evidence" value="ECO:0007669"/>
    <property type="project" value="TreeGrafter"/>
</dbReference>
<protein>
    <submittedName>
        <fullName evidence="5">AraC family transcriptional regulator</fullName>
    </submittedName>
</protein>
<sequence>MDHDDQPTVSAAVAWDLCESLIENGVLSAGEIDLQLGQTDVADVERRVSAHVVSEMWTRARANHAVPHIGLVVGSQIHPNAKGVLSHLIVHASTLGEALVLFEKYIAAMSECEQITVRSQGPLYRIVFRFLPPHDHVSAIERSLAASVSWARYLTNSNASPQEVGFRHTEVPYVKEYHKVFGANVRFSQPEDYLVIGEQELNLPVTTSNPYLKAIVSQRVEGVVARLEARQSVKTTVLSVIAKHLQSANLSSALVASELNMSRQTLHRKLQKEGTNFRQCLEEVRKTKVIEYLKQPEISIDAVSSLLGFSEPSAFFKAFKTWFGTTPRHYRDPLILSD</sequence>
<dbReference type="Pfam" id="PF12625">
    <property type="entry name" value="Arabinose_bd"/>
    <property type="match status" value="1"/>
</dbReference>
<accession>A0A1Y0IEN5</accession>
<dbReference type="Gene3D" id="1.10.10.60">
    <property type="entry name" value="Homeodomain-like"/>
    <property type="match status" value="1"/>
</dbReference>
<organism evidence="5 6">
    <name type="scientific">Oleiphilus messinensis</name>
    <dbReference type="NCBI Taxonomy" id="141451"/>
    <lineage>
        <taxon>Bacteria</taxon>
        <taxon>Pseudomonadati</taxon>
        <taxon>Pseudomonadota</taxon>
        <taxon>Gammaproteobacteria</taxon>
        <taxon>Oceanospirillales</taxon>
        <taxon>Oleiphilaceae</taxon>
        <taxon>Oleiphilus</taxon>
    </lineage>
</organism>
<dbReference type="SUPFAM" id="SSF46689">
    <property type="entry name" value="Homeodomain-like"/>
    <property type="match status" value="1"/>
</dbReference>
<keyword evidence="2" id="KW-0238">DNA-binding</keyword>
<evidence type="ECO:0000256" key="2">
    <source>
        <dbReference type="ARBA" id="ARBA00023125"/>
    </source>
</evidence>
<dbReference type="InterPro" id="IPR032687">
    <property type="entry name" value="AraC-type_N"/>
</dbReference>
<dbReference type="PRINTS" id="PR00032">
    <property type="entry name" value="HTHARAC"/>
</dbReference>
<dbReference type="OrthoDB" id="5722175at2"/>
<dbReference type="PROSITE" id="PS01124">
    <property type="entry name" value="HTH_ARAC_FAMILY_2"/>
    <property type="match status" value="1"/>
</dbReference>
<reference evidence="5 6" key="1">
    <citation type="submission" date="2017-05" db="EMBL/GenBank/DDBJ databases">
        <title>Genomic insights into alkan degradation activity of Oleiphilus messinensis.</title>
        <authorList>
            <person name="Kozyavkin S.A."/>
            <person name="Slesarev A.I."/>
            <person name="Golyshin P.N."/>
            <person name="Korzhenkov A."/>
            <person name="Golyshina O.N."/>
            <person name="Toshchakov S.V."/>
        </authorList>
    </citation>
    <scope>NUCLEOTIDE SEQUENCE [LARGE SCALE GENOMIC DNA]</scope>
    <source>
        <strain evidence="5 6">ME102</strain>
    </source>
</reference>
<evidence type="ECO:0000256" key="3">
    <source>
        <dbReference type="ARBA" id="ARBA00023163"/>
    </source>
</evidence>
<keyword evidence="1" id="KW-0805">Transcription regulation</keyword>
<dbReference type="PANTHER" id="PTHR47894">
    <property type="entry name" value="HTH-TYPE TRANSCRIPTIONAL REGULATOR GADX"/>
    <property type="match status" value="1"/>
</dbReference>
<keyword evidence="3" id="KW-0804">Transcription</keyword>
<dbReference type="InterPro" id="IPR018060">
    <property type="entry name" value="HTH_AraC"/>
</dbReference>
<evidence type="ECO:0000313" key="5">
    <source>
        <dbReference type="EMBL" id="ARU58998.1"/>
    </source>
</evidence>